<accession>A0AAE1I6A5</accession>
<keyword evidence="2" id="KW-1185">Reference proteome</keyword>
<dbReference type="AlphaFoldDB" id="A0AAE1I6A5"/>
<proteinExistence type="predicted"/>
<evidence type="ECO:0000313" key="1">
    <source>
        <dbReference type="EMBL" id="KAK3932596.1"/>
    </source>
</evidence>
<name>A0AAE1I6A5_9NEOP</name>
<gene>
    <name evidence="1" type="ORF">KUF71_013055</name>
</gene>
<evidence type="ECO:0000313" key="2">
    <source>
        <dbReference type="Proteomes" id="UP001219518"/>
    </source>
</evidence>
<protein>
    <submittedName>
        <fullName evidence="1">Gap junction beta-5 protein</fullName>
    </submittedName>
</protein>
<organism evidence="1 2">
    <name type="scientific">Frankliniella fusca</name>
    <dbReference type="NCBI Taxonomy" id="407009"/>
    <lineage>
        <taxon>Eukaryota</taxon>
        <taxon>Metazoa</taxon>
        <taxon>Ecdysozoa</taxon>
        <taxon>Arthropoda</taxon>
        <taxon>Hexapoda</taxon>
        <taxon>Insecta</taxon>
        <taxon>Pterygota</taxon>
        <taxon>Neoptera</taxon>
        <taxon>Paraneoptera</taxon>
        <taxon>Thysanoptera</taxon>
        <taxon>Terebrantia</taxon>
        <taxon>Thripoidea</taxon>
        <taxon>Thripidae</taxon>
        <taxon>Frankliniella</taxon>
    </lineage>
</organism>
<comment type="caution">
    <text evidence="1">The sequence shown here is derived from an EMBL/GenBank/DDBJ whole genome shotgun (WGS) entry which is preliminary data.</text>
</comment>
<sequence length="70" mass="8139">MCFIIRKVVKAPNIFYFYFLQKAQVFVSQSTSPPLLFTRPSARYEKCLVIQGYCFKSTAFSLEFQAIVLN</sequence>
<reference evidence="1" key="2">
    <citation type="journal article" date="2023" name="BMC Genomics">
        <title>Pest status, molecular evolution, and epigenetic factors derived from the genome assembly of Frankliniella fusca, a thysanopteran phytovirus vector.</title>
        <authorList>
            <person name="Catto M.A."/>
            <person name="Labadie P.E."/>
            <person name="Jacobson A.L."/>
            <person name="Kennedy G.G."/>
            <person name="Srinivasan R."/>
            <person name="Hunt B.G."/>
        </authorList>
    </citation>
    <scope>NUCLEOTIDE SEQUENCE</scope>
    <source>
        <strain evidence="1">PL_HMW_Pooled</strain>
    </source>
</reference>
<reference evidence="1" key="1">
    <citation type="submission" date="2021-07" db="EMBL/GenBank/DDBJ databases">
        <authorList>
            <person name="Catto M.A."/>
            <person name="Jacobson A."/>
            <person name="Kennedy G."/>
            <person name="Labadie P."/>
            <person name="Hunt B.G."/>
            <person name="Srinivasan R."/>
        </authorList>
    </citation>
    <scope>NUCLEOTIDE SEQUENCE</scope>
    <source>
        <strain evidence="1">PL_HMW_Pooled</strain>
        <tissue evidence="1">Head</tissue>
    </source>
</reference>
<dbReference type="Proteomes" id="UP001219518">
    <property type="component" value="Unassembled WGS sequence"/>
</dbReference>
<dbReference type="EMBL" id="JAHWGI010001437">
    <property type="protein sequence ID" value="KAK3932596.1"/>
    <property type="molecule type" value="Genomic_DNA"/>
</dbReference>